<evidence type="ECO:0000256" key="1">
    <source>
        <dbReference type="SAM" id="SignalP"/>
    </source>
</evidence>
<protein>
    <recommendedName>
        <fullName evidence="2">RNase T2-like C-terminal domain-containing protein</fullName>
    </recommendedName>
</protein>
<organism evidence="3 4">
    <name type="scientific">Parachaetomium inaequale</name>
    <dbReference type="NCBI Taxonomy" id="2588326"/>
    <lineage>
        <taxon>Eukaryota</taxon>
        <taxon>Fungi</taxon>
        <taxon>Dikarya</taxon>
        <taxon>Ascomycota</taxon>
        <taxon>Pezizomycotina</taxon>
        <taxon>Sordariomycetes</taxon>
        <taxon>Sordariomycetidae</taxon>
        <taxon>Sordariales</taxon>
        <taxon>Chaetomiaceae</taxon>
        <taxon>Parachaetomium</taxon>
    </lineage>
</organism>
<dbReference type="InterPro" id="IPR057328">
    <property type="entry name" value="RNaseT2L_C"/>
</dbReference>
<accession>A0AAN6PJ42</accession>
<sequence length="174" mass="18772">MLSLPALLLTLTAALAAPTSTPTKDFSGYGQLRTLYIHDDHEDLGCLTAVGKWTADESQCGIFVAEQLPAPPQVLSNFQLSAPGIGNCGIEVATFKCGEDVKPVTFGTWGTKGPVPGRDVLRYSQYGVFATNAADSPPALKDEALDIHFYSGAEKGKWVWLGWEFLFDIDSDDE</sequence>
<comment type="caution">
    <text evidence="3">The sequence shown here is derived from an EMBL/GenBank/DDBJ whole genome shotgun (WGS) entry which is preliminary data.</text>
</comment>
<keyword evidence="4" id="KW-1185">Reference proteome</keyword>
<feature type="chain" id="PRO_5042894688" description="RNase T2-like C-terminal domain-containing protein" evidence="1">
    <location>
        <begin position="17"/>
        <end position="174"/>
    </location>
</feature>
<dbReference type="EMBL" id="MU854399">
    <property type="protein sequence ID" value="KAK4039490.1"/>
    <property type="molecule type" value="Genomic_DNA"/>
</dbReference>
<name>A0AAN6PJ42_9PEZI</name>
<evidence type="ECO:0000313" key="3">
    <source>
        <dbReference type="EMBL" id="KAK4039490.1"/>
    </source>
</evidence>
<proteinExistence type="predicted"/>
<dbReference type="Proteomes" id="UP001303115">
    <property type="component" value="Unassembled WGS sequence"/>
</dbReference>
<keyword evidence="1" id="KW-0732">Signal</keyword>
<evidence type="ECO:0000259" key="2">
    <source>
        <dbReference type="Pfam" id="PF25488"/>
    </source>
</evidence>
<evidence type="ECO:0000313" key="4">
    <source>
        <dbReference type="Proteomes" id="UP001303115"/>
    </source>
</evidence>
<feature type="domain" description="RNase T2-like C-terminal" evidence="2">
    <location>
        <begin position="34"/>
        <end position="130"/>
    </location>
</feature>
<feature type="signal peptide" evidence="1">
    <location>
        <begin position="1"/>
        <end position="16"/>
    </location>
</feature>
<dbReference type="AlphaFoldDB" id="A0AAN6PJ42"/>
<gene>
    <name evidence="3" type="ORF">C8A01DRAFT_47057</name>
</gene>
<reference evidence="4" key="1">
    <citation type="journal article" date="2023" name="Mol. Phylogenet. Evol.">
        <title>Genome-scale phylogeny and comparative genomics of the fungal order Sordariales.</title>
        <authorList>
            <person name="Hensen N."/>
            <person name="Bonometti L."/>
            <person name="Westerberg I."/>
            <person name="Brannstrom I.O."/>
            <person name="Guillou S."/>
            <person name="Cros-Aarteil S."/>
            <person name="Calhoun S."/>
            <person name="Haridas S."/>
            <person name="Kuo A."/>
            <person name="Mondo S."/>
            <person name="Pangilinan J."/>
            <person name="Riley R."/>
            <person name="LaButti K."/>
            <person name="Andreopoulos B."/>
            <person name="Lipzen A."/>
            <person name="Chen C."/>
            <person name="Yan M."/>
            <person name="Daum C."/>
            <person name="Ng V."/>
            <person name="Clum A."/>
            <person name="Steindorff A."/>
            <person name="Ohm R.A."/>
            <person name="Martin F."/>
            <person name="Silar P."/>
            <person name="Natvig D.O."/>
            <person name="Lalanne C."/>
            <person name="Gautier V."/>
            <person name="Ament-Velasquez S.L."/>
            <person name="Kruys A."/>
            <person name="Hutchinson M.I."/>
            <person name="Powell A.J."/>
            <person name="Barry K."/>
            <person name="Miller A.N."/>
            <person name="Grigoriev I.V."/>
            <person name="Debuchy R."/>
            <person name="Gladieux P."/>
            <person name="Hiltunen Thoren M."/>
            <person name="Johannesson H."/>
        </authorList>
    </citation>
    <scope>NUCLEOTIDE SEQUENCE [LARGE SCALE GENOMIC DNA]</scope>
    <source>
        <strain evidence="4">CBS 284.82</strain>
    </source>
</reference>
<dbReference type="Pfam" id="PF25488">
    <property type="entry name" value="RNaseT2L_C"/>
    <property type="match status" value="1"/>
</dbReference>